<dbReference type="Gene3D" id="3.30.230.10">
    <property type="match status" value="1"/>
</dbReference>
<evidence type="ECO:0000259" key="5">
    <source>
        <dbReference type="Pfam" id="PF00288"/>
    </source>
</evidence>
<dbReference type="InterPro" id="IPR020568">
    <property type="entry name" value="Ribosomal_Su5_D2-typ_SF"/>
</dbReference>
<dbReference type="InterPro" id="IPR012363">
    <property type="entry name" value="PduX"/>
</dbReference>
<keyword evidence="3" id="KW-0418">Kinase</keyword>
<evidence type="ECO:0000256" key="3">
    <source>
        <dbReference type="ARBA" id="ARBA00022777"/>
    </source>
</evidence>
<comment type="caution">
    <text evidence="7">The sequence shown here is derived from an EMBL/GenBank/DDBJ whole genome shotgun (WGS) entry which is preliminary data.</text>
</comment>
<protein>
    <submittedName>
        <fullName evidence="7">Uncharacterized protein</fullName>
    </submittedName>
</protein>
<keyword evidence="4" id="KW-0067">ATP-binding</keyword>
<organism evidence="7 8">
    <name type="scientific">Thermohalobacter berrensis</name>
    <dbReference type="NCBI Taxonomy" id="99594"/>
    <lineage>
        <taxon>Bacteria</taxon>
        <taxon>Bacillati</taxon>
        <taxon>Bacillota</taxon>
        <taxon>Tissierellia</taxon>
        <taxon>Tissierellales</taxon>
        <taxon>Thermohalobacteraceae</taxon>
        <taxon>Thermohalobacter</taxon>
    </lineage>
</organism>
<name>A0A419SZB7_9FIRM</name>
<evidence type="ECO:0000256" key="4">
    <source>
        <dbReference type="ARBA" id="ARBA00022840"/>
    </source>
</evidence>
<evidence type="ECO:0000256" key="2">
    <source>
        <dbReference type="ARBA" id="ARBA00022741"/>
    </source>
</evidence>
<dbReference type="SUPFAM" id="SSF54211">
    <property type="entry name" value="Ribosomal protein S5 domain 2-like"/>
    <property type="match status" value="1"/>
</dbReference>
<dbReference type="InterPro" id="IPR006204">
    <property type="entry name" value="GHMP_kinase_N_dom"/>
</dbReference>
<keyword evidence="2" id="KW-0547">Nucleotide-binding</keyword>
<feature type="domain" description="GHMP kinase C-terminal" evidence="6">
    <location>
        <begin position="196"/>
        <end position="252"/>
    </location>
</feature>
<evidence type="ECO:0000313" key="7">
    <source>
        <dbReference type="EMBL" id="RKD30594.1"/>
    </source>
</evidence>
<dbReference type="InterPro" id="IPR013750">
    <property type="entry name" value="GHMP_kinase_C_dom"/>
</dbReference>
<keyword evidence="8" id="KW-1185">Reference proteome</keyword>
<dbReference type="Pfam" id="PF08544">
    <property type="entry name" value="GHMP_kinases_C"/>
    <property type="match status" value="1"/>
</dbReference>
<sequence length="288" mass="32660">MITAKCPASCGELLQGWIYGSEKLISYPIDCYTYVTITEGNKKQTKWSKAHEMVERVFEYFNYPKEASNLLSIEIESNIPIGKGMASSTADLAATALATAEYLRKEISKEEIAKLCVEIEPTDSIVFPNITLFDHLKGDYIKEYGDFPKCSVLVLEGKEIVDTISFRRVDRKEVLQKNEELLKKAFTYFENGIKNKDLNYIGQAAIISGIANQKILYKDRLEDIVNLAKKLGAYGVNVAHSGSVIGILYDEAYFDKKAFKYEFKQRGFSPNYERLREHNIVKGGPRII</sequence>
<dbReference type="InterPro" id="IPR014721">
    <property type="entry name" value="Ribsml_uS5_D2-typ_fold_subgr"/>
</dbReference>
<dbReference type="GO" id="GO:0016301">
    <property type="term" value="F:kinase activity"/>
    <property type="evidence" value="ECO:0007669"/>
    <property type="project" value="UniProtKB-KW"/>
</dbReference>
<dbReference type="Pfam" id="PF00288">
    <property type="entry name" value="GHMP_kinases_N"/>
    <property type="match status" value="1"/>
</dbReference>
<gene>
    <name evidence="7" type="ORF">BET03_04450</name>
</gene>
<dbReference type="PIRSF" id="PIRSF033887">
    <property type="entry name" value="PduX"/>
    <property type="match status" value="1"/>
</dbReference>
<dbReference type="Proteomes" id="UP000284177">
    <property type="component" value="Unassembled WGS sequence"/>
</dbReference>
<dbReference type="OrthoDB" id="4548147at2"/>
<dbReference type="PANTHER" id="PTHR43527:SF1">
    <property type="entry name" value="L-THREONINE KINASE"/>
    <property type="match status" value="1"/>
</dbReference>
<dbReference type="RefSeq" id="WP_120170096.1">
    <property type="nucleotide sequence ID" value="NZ_MCIB01000034.1"/>
</dbReference>
<evidence type="ECO:0000313" key="8">
    <source>
        <dbReference type="Proteomes" id="UP000284177"/>
    </source>
</evidence>
<proteinExistence type="predicted"/>
<feature type="domain" description="GHMP kinase N-terminal" evidence="5">
    <location>
        <begin position="53"/>
        <end position="120"/>
    </location>
</feature>
<dbReference type="AlphaFoldDB" id="A0A419SZB7"/>
<reference evidence="7 8" key="1">
    <citation type="submission" date="2016-08" db="EMBL/GenBank/DDBJ databases">
        <title>Novel Firmicutes and Novel Genomes.</title>
        <authorList>
            <person name="Poppleton D.I."/>
            <person name="Gribaldo S."/>
        </authorList>
    </citation>
    <scope>NUCLEOTIDE SEQUENCE [LARGE SCALE GENOMIC DNA]</scope>
    <source>
        <strain evidence="7 8">CTT3</strain>
    </source>
</reference>
<evidence type="ECO:0000259" key="6">
    <source>
        <dbReference type="Pfam" id="PF08544"/>
    </source>
</evidence>
<dbReference type="PANTHER" id="PTHR43527">
    <property type="entry name" value="4-DIPHOSPHOCYTIDYL-2-C-METHYL-D-ERYTHRITOL KINASE, CHLOROPLASTIC"/>
    <property type="match status" value="1"/>
</dbReference>
<accession>A0A419SZB7</accession>
<dbReference type="EMBL" id="MCIB01000034">
    <property type="protein sequence ID" value="RKD30594.1"/>
    <property type="molecule type" value="Genomic_DNA"/>
</dbReference>
<evidence type="ECO:0000256" key="1">
    <source>
        <dbReference type="ARBA" id="ARBA00022679"/>
    </source>
</evidence>
<keyword evidence="1" id="KW-0808">Transferase</keyword>
<dbReference type="GO" id="GO:0005524">
    <property type="term" value="F:ATP binding"/>
    <property type="evidence" value="ECO:0007669"/>
    <property type="project" value="UniProtKB-KW"/>
</dbReference>